<dbReference type="EMBL" id="CP045907">
    <property type="protein sequence ID" value="QQP35569.1"/>
    <property type="molecule type" value="Genomic_DNA"/>
</dbReference>
<name>A0A7T8GPJ3_CALRO</name>
<organism evidence="1 2">
    <name type="scientific">Caligus rogercresseyi</name>
    <name type="common">Sea louse</name>
    <dbReference type="NCBI Taxonomy" id="217165"/>
    <lineage>
        <taxon>Eukaryota</taxon>
        <taxon>Metazoa</taxon>
        <taxon>Ecdysozoa</taxon>
        <taxon>Arthropoda</taxon>
        <taxon>Crustacea</taxon>
        <taxon>Multicrustacea</taxon>
        <taxon>Hexanauplia</taxon>
        <taxon>Copepoda</taxon>
        <taxon>Siphonostomatoida</taxon>
        <taxon>Caligidae</taxon>
        <taxon>Caligus</taxon>
    </lineage>
</organism>
<dbReference type="Proteomes" id="UP000595437">
    <property type="component" value="Chromosome 18"/>
</dbReference>
<proteinExistence type="predicted"/>
<feature type="non-terminal residue" evidence="1">
    <location>
        <position position="99"/>
    </location>
</feature>
<reference evidence="2" key="1">
    <citation type="submission" date="2021-01" db="EMBL/GenBank/DDBJ databases">
        <title>Caligus Genome Assembly.</title>
        <authorList>
            <person name="Gallardo-Escarate C."/>
        </authorList>
    </citation>
    <scope>NUCLEOTIDE SEQUENCE [LARGE SCALE GENOMIC DNA]</scope>
</reference>
<evidence type="ECO:0000313" key="1">
    <source>
        <dbReference type="EMBL" id="QQP35569.1"/>
    </source>
</evidence>
<feature type="non-terminal residue" evidence="1">
    <location>
        <position position="1"/>
    </location>
</feature>
<keyword evidence="2" id="KW-1185">Reference proteome</keyword>
<gene>
    <name evidence="1" type="ORF">FKW44_023834</name>
</gene>
<sequence>VFWGYKSPANGPLDSAKPNRGVLGLQIPRQWPLRSAEHNYYIFGLQVPCQWALGFRQTQSSCFWVTNPPPMGPRVLPNTIGVFWGYNFPANGSSGSARH</sequence>
<accession>A0A7T8GPJ3</accession>
<evidence type="ECO:0000313" key="2">
    <source>
        <dbReference type="Proteomes" id="UP000595437"/>
    </source>
</evidence>
<protein>
    <submittedName>
        <fullName evidence="1">Uncharacterized protein</fullName>
    </submittedName>
</protein>
<dbReference type="AlphaFoldDB" id="A0A7T8GPJ3"/>